<organism evidence="1 2">
    <name type="scientific">Neisseria cinerea</name>
    <dbReference type="NCBI Taxonomy" id="483"/>
    <lineage>
        <taxon>Bacteria</taxon>
        <taxon>Pseudomonadati</taxon>
        <taxon>Pseudomonadota</taxon>
        <taxon>Betaproteobacteria</taxon>
        <taxon>Neisseriales</taxon>
        <taxon>Neisseriaceae</taxon>
        <taxon>Neisseria</taxon>
    </lineage>
</organism>
<evidence type="ECO:0000313" key="1">
    <source>
        <dbReference type="EMBL" id="QPT37489.1"/>
    </source>
</evidence>
<proteinExistence type="predicted"/>
<keyword evidence="2" id="KW-1185">Reference proteome</keyword>
<evidence type="ECO:0000313" key="2">
    <source>
        <dbReference type="Proteomes" id="UP000594865"/>
    </source>
</evidence>
<dbReference type="EMBL" id="CP065726">
    <property type="protein sequence ID" value="QPT37489.1"/>
    <property type="molecule type" value="Genomic_DNA"/>
</dbReference>
<dbReference type="AlphaFoldDB" id="A0A7T3BKM7"/>
<dbReference type="RefSeq" id="WP_111726687.1">
    <property type="nucleotide sequence ID" value="NZ_CP065726.1"/>
</dbReference>
<reference evidence="1 2" key="1">
    <citation type="submission" date="2020-12" db="EMBL/GenBank/DDBJ databases">
        <title>FDA dAtabase for Regulatory Grade micrObial Sequences (FDA-ARGOS): Supporting development and validation of Infectious Disease Dx tests.</title>
        <authorList>
            <person name="Sproer C."/>
            <person name="Gronow S."/>
            <person name="Severitt S."/>
            <person name="Schroder I."/>
            <person name="Tallon L."/>
            <person name="Sadzewicz L."/>
            <person name="Zhao X."/>
            <person name="Boylan J."/>
            <person name="Ott S."/>
            <person name="Bowen H."/>
            <person name="Vavikolanu K."/>
            <person name="Mehta A."/>
            <person name="Aluvathingal J."/>
            <person name="Nadendla S."/>
            <person name="Lowell S."/>
            <person name="Myers T."/>
            <person name="Yan Y."/>
            <person name="Sichtig H."/>
        </authorList>
    </citation>
    <scope>NUCLEOTIDE SEQUENCE [LARGE SCALE GENOMIC DNA]</scope>
    <source>
        <strain evidence="1 2">FDAARGOS_871</strain>
    </source>
</reference>
<name>A0A7T3BKM7_NEICI</name>
<dbReference type="GeneID" id="84020880"/>
<sequence>MKHLANIMRFNDWNTKQESTVGRIMEESRGQKKRAWIEWVGSPMLKEVEGNYQDACRIALNADTWHFISPI</sequence>
<gene>
    <name evidence="1" type="ORF">I6G28_06005</name>
</gene>
<protein>
    <submittedName>
        <fullName evidence="1">Uncharacterized protein</fullName>
    </submittedName>
</protein>
<dbReference type="Proteomes" id="UP000594865">
    <property type="component" value="Chromosome"/>
</dbReference>
<accession>A0A7T3BKM7</accession>